<keyword evidence="12" id="KW-1185">Reference proteome</keyword>
<evidence type="ECO:0000256" key="2">
    <source>
        <dbReference type="ARBA" id="ARBA00009533"/>
    </source>
</evidence>
<sequence length="487" mass="54833">MWYESTYSGGILMTDTRMIDDVFASNELRHDAPKVGCPEHEMRPEAAYQLVHDELMLDGVSRMNLATFCTTWVDEFARRLMSETLDKNIVDKDEYPQTAELEQRCVHMLADLWHAPDPSTTRGTSTIGSSEAAMLGGLAAKFRWRKRMHQSGKQAGRPNIVCGPVQVCWEKFARYFDVELRQIPLRAGKYHMTGADAAAHCDENTIMVVSTFGVTFTGLYENVEEISQALDRLERDRGLDIPIHVDAAGGGFLAPFVAPSVIWDFRLPRVKSINSSGHKNGLAPLGSGWAIWREAEDLPEELIFNVDYLGGNMATFNLNFSRPGGPAITQYYELIRLGREGYTRLQTAIYEVCRHLARGIADIGPFEMIHSGDPMRGITAISWRLRGIQPFNLYDLSDRLRARGWLIAAYPLPADRQDEVIMRAVIRHGFSFDMADLLLEDIRRSIDQLTEHPWTTSLTRKEAGSFTHNAVASVPTPDSVRHKGNSR</sequence>
<dbReference type="AlphaFoldDB" id="A0A6G9YLE4"/>
<dbReference type="FunFam" id="3.40.640.10:FF:000017">
    <property type="entry name" value="Glutamate decarboxylase"/>
    <property type="match status" value="1"/>
</dbReference>
<dbReference type="Gene3D" id="3.90.1150.160">
    <property type="match status" value="1"/>
</dbReference>
<dbReference type="NCBIfam" id="TIGR01788">
    <property type="entry name" value="Glu-decarb-GAD"/>
    <property type="match status" value="1"/>
</dbReference>
<evidence type="ECO:0000256" key="10">
    <source>
        <dbReference type="SAM" id="MobiDB-lite"/>
    </source>
</evidence>
<dbReference type="GO" id="GO:0004058">
    <property type="term" value="F:aromatic-L-amino-acid decarboxylase activity"/>
    <property type="evidence" value="ECO:0007669"/>
    <property type="project" value="UniProtKB-ARBA"/>
</dbReference>
<dbReference type="EMBL" id="CP046172">
    <property type="protein sequence ID" value="QIS14089.1"/>
    <property type="molecule type" value="Genomic_DNA"/>
</dbReference>
<evidence type="ECO:0000256" key="9">
    <source>
        <dbReference type="RuleBase" id="RU361171"/>
    </source>
</evidence>
<evidence type="ECO:0000256" key="5">
    <source>
        <dbReference type="ARBA" id="ARBA00023239"/>
    </source>
</evidence>
<keyword evidence="4 7" id="KW-0663">Pyridoxal phosphate</keyword>
<gene>
    <name evidence="11" type="ORF">F5544_31235</name>
</gene>
<dbReference type="GO" id="GO:0004351">
    <property type="term" value="F:glutamate decarboxylase activity"/>
    <property type="evidence" value="ECO:0007669"/>
    <property type="project" value="UniProtKB-EC"/>
</dbReference>
<evidence type="ECO:0000256" key="8">
    <source>
        <dbReference type="RuleBase" id="RU000382"/>
    </source>
</evidence>
<dbReference type="GO" id="GO:0006538">
    <property type="term" value="P:L-glutamate catabolic process"/>
    <property type="evidence" value="ECO:0007669"/>
    <property type="project" value="TreeGrafter"/>
</dbReference>
<reference evidence="11 12" key="1">
    <citation type="journal article" date="2019" name="ACS Chem. Biol.">
        <title>Identification and Mobilization of a Cryptic Antibiotic Biosynthesis Gene Locus from a Human-Pathogenic Nocardia Isolate.</title>
        <authorList>
            <person name="Herisse M."/>
            <person name="Ishida K."/>
            <person name="Porter J.L."/>
            <person name="Howden B."/>
            <person name="Hertweck C."/>
            <person name="Stinear T.P."/>
            <person name="Pidot S.J."/>
        </authorList>
    </citation>
    <scope>NUCLEOTIDE SEQUENCE [LARGE SCALE GENOMIC DNA]</scope>
    <source>
        <strain evidence="11 12">AUSMDU00012717</strain>
    </source>
</reference>
<dbReference type="KEGG" id="nah:F5544_31235"/>
<dbReference type="GO" id="GO:0030170">
    <property type="term" value="F:pyridoxal phosphate binding"/>
    <property type="evidence" value="ECO:0007669"/>
    <property type="project" value="InterPro"/>
</dbReference>
<dbReference type="Pfam" id="PF00282">
    <property type="entry name" value="Pyridoxal_deC"/>
    <property type="match status" value="1"/>
</dbReference>
<feature type="modified residue" description="N6-(pyridoxal phosphate)lysine" evidence="7">
    <location>
        <position position="279"/>
    </location>
</feature>
<dbReference type="InterPro" id="IPR015424">
    <property type="entry name" value="PyrdxlP-dep_Trfase"/>
</dbReference>
<proteinExistence type="inferred from homology"/>
<dbReference type="Gene3D" id="4.10.280.50">
    <property type="match status" value="1"/>
</dbReference>
<evidence type="ECO:0000313" key="11">
    <source>
        <dbReference type="EMBL" id="QIS14089.1"/>
    </source>
</evidence>
<feature type="region of interest" description="Disordered" evidence="10">
    <location>
        <begin position="466"/>
        <end position="487"/>
    </location>
</feature>
<evidence type="ECO:0000256" key="4">
    <source>
        <dbReference type="ARBA" id="ARBA00022898"/>
    </source>
</evidence>
<comment type="cofactor">
    <cofactor evidence="1 7 8">
        <name>pyridoxal 5'-phosphate</name>
        <dbReference type="ChEBI" id="CHEBI:597326"/>
    </cofactor>
</comment>
<dbReference type="GO" id="GO:0005829">
    <property type="term" value="C:cytosol"/>
    <property type="evidence" value="ECO:0007669"/>
    <property type="project" value="TreeGrafter"/>
</dbReference>
<keyword evidence="9" id="KW-0210">Decarboxylase</keyword>
<dbReference type="PANTHER" id="PTHR43321:SF3">
    <property type="entry name" value="GLUTAMATE DECARBOXYLASE"/>
    <property type="match status" value="1"/>
</dbReference>
<evidence type="ECO:0000256" key="7">
    <source>
        <dbReference type="PIRSR" id="PIRSR602129-50"/>
    </source>
</evidence>
<dbReference type="InterPro" id="IPR010107">
    <property type="entry name" value="Glutamate_decarboxylase"/>
</dbReference>
<keyword evidence="5 8" id="KW-0456">Lyase</keyword>
<dbReference type="FunFam" id="4.10.280.50:FF:000001">
    <property type="entry name" value="Glutamate decarboxylase"/>
    <property type="match status" value="1"/>
</dbReference>
<organism evidence="11 12">
    <name type="scientific">Nocardia arthritidis</name>
    <dbReference type="NCBI Taxonomy" id="228602"/>
    <lineage>
        <taxon>Bacteria</taxon>
        <taxon>Bacillati</taxon>
        <taxon>Actinomycetota</taxon>
        <taxon>Actinomycetes</taxon>
        <taxon>Mycobacteriales</taxon>
        <taxon>Nocardiaceae</taxon>
        <taxon>Nocardia</taxon>
    </lineage>
</organism>
<dbReference type="Proteomes" id="UP000503540">
    <property type="component" value="Chromosome"/>
</dbReference>
<accession>A0A6G9YLE4</accession>
<dbReference type="SUPFAM" id="SSF53383">
    <property type="entry name" value="PLP-dependent transferases"/>
    <property type="match status" value="1"/>
</dbReference>
<dbReference type="InterPro" id="IPR002129">
    <property type="entry name" value="PyrdxlP-dep_de-COase"/>
</dbReference>
<comment type="similarity">
    <text evidence="2 8">Belongs to the group II decarboxylase family.</text>
</comment>
<dbReference type="EC" id="4.1.1.15" evidence="3 9"/>
<evidence type="ECO:0000256" key="6">
    <source>
        <dbReference type="ARBA" id="ARBA00048868"/>
    </source>
</evidence>
<evidence type="ECO:0000256" key="3">
    <source>
        <dbReference type="ARBA" id="ARBA00012421"/>
    </source>
</evidence>
<protein>
    <recommendedName>
        <fullName evidence="3 9">Glutamate decarboxylase</fullName>
        <ecNumber evidence="3 9">4.1.1.15</ecNumber>
    </recommendedName>
</protein>
<evidence type="ECO:0000313" key="12">
    <source>
        <dbReference type="Proteomes" id="UP000503540"/>
    </source>
</evidence>
<dbReference type="PANTHER" id="PTHR43321">
    <property type="entry name" value="GLUTAMATE DECARBOXYLASE"/>
    <property type="match status" value="1"/>
</dbReference>
<dbReference type="Gene3D" id="3.40.640.10">
    <property type="entry name" value="Type I PLP-dependent aspartate aminotransferase-like (Major domain)"/>
    <property type="match status" value="1"/>
</dbReference>
<dbReference type="InterPro" id="IPR015421">
    <property type="entry name" value="PyrdxlP-dep_Trfase_major"/>
</dbReference>
<name>A0A6G9YLE4_9NOCA</name>
<evidence type="ECO:0000256" key="1">
    <source>
        <dbReference type="ARBA" id="ARBA00001933"/>
    </source>
</evidence>
<comment type="catalytic activity">
    <reaction evidence="6 9">
        <text>L-glutamate + H(+) = 4-aminobutanoate + CO2</text>
        <dbReference type="Rhea" id="RHEA:17785"/>
        <dbReference type="ChEBI" id="CHEBI:15378"/>
        <dbReference type="ChEBI" id="CHEBI:16526"/>
        <dbReference type="ChEBI" id="CHEBI:29985"/>
        <dbReference type="ChEBI" id="CHEBI:59888"/>
        <dbReference type="EC" id="4.1.1.15"/>
    </reaction>
</comment>